<dbReference type="Proteomes" id="UP000287651">
    <property type="component" value="Unassembled WGS sequence"/>
</dbReference>
<evidence type="ECO:0000313" key="6">
    <source>
        <dbReference type="Proteomes" id="UP000287651"/>
    </source>
</evidence>
<keyword evidence="1" id="KW-0539">Nucleus</keyword>
<comment type="caution">
    <text evidence="2">Lacks conserved residue(s) required for the propagation of feature annotation.</text>
</comment>
<evidence type="ECO:0000313" key="5">
    <source>
        <dbReference type="EMBL" id="RRT60996.1"/>
    </source>
</evidence>
<feature type="region of interest" description="Disordered" evidence="3">
    <location>
        <begin position="1"/>
        <end position="184"/>
    </location>
</feature>
<feature type="compositionally biased region" description="Polar residues" evidence="3">
    <location>
        <begin position="140"/>
        <end position="153"/>
    </location>
</feature>
<feature type="region of interest" description="Disordered" evidence="3">
    <location>
        <begin position="233"/>
        <end position="258"/>
    </location>
</feature>
<feature type="compositionally biased region" description="Basic and acidic residues" evidence="3">
    <location>
        <begin position="23"/>
        <end position="35"/>
    </location>
</feature>
<accession>A0A426ZAL5</accession>
<reference evidence="5 6" key="1">
    <citation type="journal article" date="2014" name="Agronomy (Basel)">
        <title>A Draft Genome Sequence for Ensete ventricosum, the Drought-Tolerant Tree Against Hunger.</title>
        <authorList>
            <person name="Harrison J."/>
            <person name="Moore K.A."/>
            <person name="Paszkiewicz K."/>
            <person name="Jones T."/>
            <person name="Grant M."/>
            <person name="Ambacheew D."/>
            <person name="Muzemil S."/>
            <person name="Studholme D.J."/>
        </authorList>
    </citation>
    <scope>NUCLEOTIDE SEQUENCE [LARGE SCALE GENOMIC DNA]</scope>
</reference>
<feature type="compositionally biased region" description="Basic residues" evidence="3">
    <location>
        <begin position="128"/>
        <end position="139"/>
    </location>
</feature>
<feature type="compositionally biased region" description="Polar residues" evidence="3">
    <location>
        <begin position="75"/>
        <end position="88"/>
    </location>
</feature>
<dbReference type="PANTHER" id="PTHR34122">
    <property type="entry name" value="EXPRESSED PROTEIN-RELATED"/>
    <property type="match status" value="1"/>
</dbReference>
<proteinExistence type="predicted"/>
<feature type="compositionally biased region" description="Polar residues" evidence="3">
    <location>
        <begin position="233"/>
        <end position="251"/>
    </location>
</feature>
<name>A0A426ZAL5_ENSVE</name>
<dbReference type="PANTHER" id="PTHR34122:SF1">
    <property type="entry name" value="EXPRESSED PROTEIN"/>
    <property type="match status" value="1"/>
</dbReference>
<evidence type="ECO:0000256" key="1">
    <source>
        <dbReference type="ARBA" id="ARBA00023242"/>
    </source>
</evidence>
<feature type="domain" description="WRC" evidence="4">
    <location>
        <begin position="188"/>
        <end position="232"/>
    </location>
</feature>
<dbReference type="AlphaFoldDB" id="A0A426ZAL5"/>
<dbReference type="EMBL" id="AMZH03007575">
    <property type="protein sequence ID" value="RRT60996.1"/>
    <property type="molecule type" value="Genomic_DNA"/>
</dbReference>
<gene>
    <name evidence="5" type="ORF">B296_00020253</name>
</gene>
<evidence type="ECO:0000259" key="4">
    <source>
        <dbReference type="PROSITE" id="PS51667"/>
    </source>
</evidence>
<dbReference type="PROSITE" id="PS51667">
    <property type="entry name" value="WRC"/>
    <property type="match status" value="1"/>
</dbReference>
<dbReference type="InterPro" id="IPR014977">
    <property type="entry name" value="WRC_dom"/>
</dbReference>
<evidence type="ECO:0000256" key="3">
    <source>
        <dbReference type="SAM" id="MobiDB-lite"/>
    </source>
</evidence>
<sequence>MRIRKRPNPFPPPLFPDPSVHVHPADGEDGRKDSNGGDGGRGGSERLNSDADLEIDNLNRKPPRVPPTSEPRLMSNGSSRKATVSAHRTNLGRVQVGDTAFLTKEKRGGSDYGCGNSGSEDKLEEKPKRRRRRGGKAKMRNSSVDNSACSRVNGSDHAGRESEVKEEEEEPMNGNVPNGKKRRSPAVLMEGSRCSRVNGRGWRCCQQTLVGYSLCEHHLGKGRLRSMTSVRGQLGTTTARSERSSGGTTTIPPEEEEEKLWPQQYNAGEIKMEEDNEKTSTLKRKKVGMVKARTISSLLDETNRSLPSLLPQPPQIAFVQSLDGREAMV</sequence>
<evidence type="ECO:0000256" key="2">
    <source>
        <dbReference type="PROSITE-ProRule" id="PRU01002"/>
    </source>
</evidence>
<organism evidence="5 6">
    <name type="scientific">Ensete ventricosum</name>
    <name type="common">Abyssinian banana</name>
    <name type="synonym">Musa ensete</name>
    <dbReference type="NCBI Taxonomy" id="4639"/>
    <lineage>
        <taxon>Eukaryota</taxon>
        <taxon>Viridiplantae</taxon>
        <taxon>Streptophyta</taxon>
        <taxon>Embryophyta</taxon>
        <taxon>Tracheophyta</taxon>
        <taxon>Spermatophyta</taxon>
        <taxon>Magnoliopsida</taxon>
        <taxon>Liliopsida</taxon>
        <taxon>Zingiberales</taxon>
        <taxon>Musaceae</taxon>
        <taxon>Ensete</taxon>
    </lineage>
</organism>
<protein>
    <recommendedName>
        <fullName evidence="4">WRC domain-containing protein</fullName>
    </recommendedName>
</protein>
<comment type="caution">
    <text evidence="5">The sequence shown here is derived from an EMBL/GenBank/DDBJ whole genome shotgun (WGS) entry which is preliminary data.</text>
</comment>
<dbReference type="Pfam" id="PF08879">
    <property type="entry name" value="WRC"/>
    <property type="match status" value="1"/>
</dbReference>